<evidence type="ECO:0000256" key="2">
    <source>
        <dbReference type="ARBA" id="ARBA00022723"/>
    </source>
</evidence>
<dbReference type="GO" id="GO:0051539">
    <property type="term" value="F:4 iron, 4 sulfur cluster binding"/>
    <property type="evidence" value="ECO:0007669"/>
    <property type="project" value="UniProtKB-KW"/>
</dbReference>
<dbReference type="RefSeq" id="WP_091931959.1">
    <property type="nucleotide sequence ID" value="NZ_FNCY01000001.1"/>
</dbReference>
<dbReference type="AlphaFoldDB" id="A0A1G7VCP4"/>
<keyword evidence="4" id="KW-0411">Iron-sulfur</keyword>
<dbReference type="InterPro" id="IPR017896">
    <property type="entry name" value="4Fe4S_Fe-S-bd"/>
</dbReference>
<dbReference type="PROSITE" id="PS00198">
    <property type="entry name" value="4FE4S_FER_1"/>
    <property type="match status" value="1"/>
</dbReference>
<dbReference type="InterPro" id="IPR017900">
    <property type="entry name" value="4Fe4S_Fe_S_CS"/>
</dbReference>
<evidence type="ECO:0000256" key="6">
    <source>
        <dbReference type="ARBA" id="ARBA00030616"/>
    </source>
</evidence>
<feature type="domain" description="4Fe-4S ferredoxin-type" evidence="7">
    <location>
        <begin position="65"/>
        <end position="95"/>
    </location>
</feature>
<keyword evidence="9" id="KW-1185">Reference proteome</keyword>
<keyword evidence="1" id="KW-0004">4Fe-4S</keyword>
<keyword evidence="3" id="KW-0408">Iron</keyword>
<dbReference type="OrthoDB" id="9781785at2"/>
<evidence type="ECO:0000256" key="1">
    <source>
        <dbReference type="ARBA" id="ARBA00022485"/>
    </source>
</evidence>
<dbReference type="PANTHER" id="PTHR24960">
    <property type="entry name" value="PHOTOSYSTEM I IRON-SULFUR CENTER-RELATED"/>
    <property type="match status" value="1"/>
</dbReference>
<dbReference type="Proteomes" id="UP000198607">
    <property type="component" value="Unassembled WGS sequence"/>
</dbReference>
<reference evidence="8 9" key="1">
    <citation type="submission" date="2016-10" db="EMBL/GenBank/DDBJ databases">
        <authorList>
            <person name="de Groot N.N."/>
        </authorList>
    </citation>
    <scope>NUCLEOTIDE SEQUENCE [LARGE SCALE GENOMIC DNA]</scope>
    <source>
        <strain evidence="8 9">DSM 5885</strain>
    </source>
</reference>
<keyword evidence="5" id="KW-0535">Nitrogen fixation</keyword>
<dbReference type="EMBL" id="FNCY01000001">
    <property type="protein sequence ID" value="SDG57503.1"/>
    <property type="molecule type" value="Genomic_DNA"/>
</dbReference>
<dbReference type="STRING" id="83767.SAMN05660652_00159"/>
<protein>
    <recommendedName>
        <fullName evidence="6">Ferredoxin III</fullName>
    </recommendedName>
</protein>
<evidence type="ECO:0000256" key="4">
    <source>
        <dbReference type="ARBA" id="ARBA00023014"/>
    </source>
</evidence>
<dbReference type="PROSITE" id="PS51379">
    <property type="entry name" value="4FE4S_FER_2"/>
    <property type="match status" value="2"/>
</dbReference>
<dbReference type="NCBIfam" id="TIGR02936">
    <property type="entry name" value="fdxN_nitrog"/>
    <property type="match status" value="1"/>
</dbReference>
<evidence type="ECO:0000313" key="9">
    <source>
        <dbReference type="Proteomes" id="UP000198607"/>
    </source>
</evidence>
<dbReference type="Pfam" id="PF12838">
    <property type="entry name" value="Fer4_7"/>
    <property type="match status" value="1"/>
</dbReference>
<dbReference type="InterPro" id="IPR014283">
    <property type="entry name" value="FdIII_4_nif"/>
</dbReference>
<dbReference type="GO" id="GO:0046872">
    <property type="term" value="F:metal ion binding"/>
    <property type="evidence" value="ECO:0007669"/>
    <property type="project" value="UniProtKB-KW"/>
</dbReference>
<keyword evidence="2" id="KW-0479">Metal-binding</keyword>
<evidence type="ECO:0000256" key="3">
    <source>
        <dbReference type="ARBA" id="ARBA00023004"/>
    </source>
</evidence>
<sequence>MENITGLTLGGTPWTPEFITEINPKKCIGCGRCYKVCSRDVLDLMDRGEDMDIDDEDYDEDDTASVMTIKNAKDCIGCGACSRVCPKGCYSYSASPVMA</sequence>
<dbReference type="Gene3D" id="3.30.70.20">
    <property type="match status" value="1"/>
</dbReference>
<gene>
    <name evidence="8" type="ORF">SAMN05660652_00159</name>
</gene>
<dbReference type="InterPro" id="IPR050157">
    <property type="entry name" value="PSI_iron-sulfur_center"/>
</dbReference>
<feature type="domain" description="4Fe-4S ferredoxin-type" evidence="7">
    <location>
        <begin position="18"/>
        <end position="47"/>
    </location>
</feature>
<organism evidence="8 9">
    <name type="scientific">Propionivibrio dicarboxylicus</name>
    <dbReference type="NCBI Taxonomy" id="83767"/>
    <lineage>
        <taxon>Bacteria</taxon>
        <taxon>Pseudomonadati</taxon>
        <taxon>Pseudomonadota</taxon>
        <taxon>Betaproteobacteria</taxon>
        <taxon>Rhodocyclales</taxon>
        <taxon>Rhodocyclaceae</taxon>
        <taxon>Propionivibrio</taxon>
    </lineage>
</organism>
<evidence type="ECO:0000256" key="5">
    <source>
        <dbReference type="ARBA" id="ARBA00023231"/>
    </source>
</evidence>
<evidence type="ECO:0000259" key="7">
    <source>
        <dbReference type="PROSITE" id="PS51379"/>
    </source>
</evidence>
<accession>A0A1G7VCP4</accession>
<proteinExistence type="predicted"/>
<evidence type="ECO:0000313" key="8">
    <source>
        <dbReference type="EMBL" id="SDG57503.1"/>
    </source>
</evidence>
<name>A0A1G7VCP4_9RHOO</name>
<dbReference type="PANTHER" id="PTHR24960:SF83">
    <property type="entry name" value="4FE-4S FERREDOXIN-TYPE DOMAIN-CONTAINING PROTEIN"/>
    <property type="match status" value="1"/>
</dbReference>
<dbReference type="SUPFAM" id="SSF54862">
    <property type="entry name" value="4Fe-4S ferredoxins"/>
    <property type="match status" value="1"/>
</dbReference>